<sequence>MPQIEASEMNQLVDLLQDLVTRTVLNRQADNERWQQIYKMLQRLETAIGKAVVRADTDVPVEEARHKERKKDGQ</sequence>
<dbReference type="Proteomes" id="UP000244855">
    <property type="component" value="Unassembled WGS sequence"/>
</dbReference>
<gene>
    <name evidence="1" type="ORF">DM02DRAFT_663291</name>
</gene>
<keyword evidence="2" id="KW-1185">Reference proteome</keyword>
<dbReference type="AlphaFoldDB" id="A0A2V1D211"/>
<protein>
    <submittedName>
        <fullName evidence="1">Uncharacterized protein</fullName>
    </submittedName>
</protein>
<name>A0A2V1D211_9PLEO</name>
<dbReference type="EMBL" id="KZ805725">
    <property type="protein sequence ID" value="PVH92080.1"/>
    <property type="molecule type" value="Genomic_DNA"/>
</dbReference>
<reference evidence="1 2" key="1">
    <citation type="journal article" date="2018" name="Sci. Rep.">
        <title>Comparative genomics provides insights into the lifestyle and reveals functional heterogeneity of dark septate endophytic fungi.</title>
        <authorList>
            <person name="Knapp D.G."/>
            <person name="Nemeth J.B."/>
            <person name="Barry K."/>
            <person name="Hainaut M."/>
            <person name="Henrissat B."/>
            <person name="Johnson J."/>
            <person name="Kuo A."/>
            <person name="Lim J.H.P."/>
            <person name="Lipzen A."/>
            <person name="Nolan M."/>
            <person name="Ohm R.A."/>
            <person name="Tamas L."/>
            <person name="Grigoriev I.V."/>
            <person name="Spatafora J.W."/>
            <person name="Nagy L.G."/>
            <person name="Kovacs G.M."/>
        </authorList>
    </citation>
    <scope>NUCLEOTIDE SEQUENCE [LARGE SCALE GENOMIC DNA]</scope>
    <source>
        <strain evidence="1 2">DSE2036</strain>
    </source>
</reference>
<evidence type="ECO:0000313" key="1">
    <source>
        <dbReference type="EMBL" id="PVH92080.1"/>
    </source>
</evidence>
<organism evidence="1 2">
    <name type="scientific">Periconia macrospinosa</name>
    <dbReference type="NCBI Taxonomy" id="97972"/>
    <lineage>
        <taxon>Eukaryota</taxon>
        <taxon>Fungi</taxon>
        <taxon>Dikarya</taxon>
        <taxon>Ascomycota</taxon>
        <taxon>Pezizomycotina</taxon>
        <taxon>Dothideomycetes</taxon>
        <taxon>Pleosporomycetidae</taxon>
        <taxon>Pleosporales</taxon>
        <taxon>Massarineae</taxon>
        <taxon>Periconiaceae</taxon>
        <taxon>Periconia</taxon>
    </lineage>
</organism>
<accession>A0A2V1D211</accession>
<evidence type="ECO:0000313" key="2">
    <source>
        <dbReference type="Proteomes" id="UP000244855"/>
    </source>
</evidence>
<proteinExistence type="predicted"/>